<dbReference type="InterPro" id="IPR002369">
    <property type="entry name" value="Integrin_bsu_VWA"/>
</dbReference>
<keyword evidence="16 27" id="KW-1133">Transmembrane helix</keyword>
<evidence type="ECO:0000256" key="4">
    <source>
        <dbReference type="ARBA" id="ARBA00007449"/>
    </source>
</evidence>
<dbReference type="Pfam" id="PF18372">
    <property type="entry name" value="I-EGF_1"/>
    <property type="match status" value="1"/>
</dbReference>
<dbReference type="FunFam" id="2.60.40.2030:FF:000004">
    <property type="entry name" value="Integrin beta"/>
    <property type="match status" value="1"/>
</dbReference>
<dbReference type="SUPFAM" id="SSF141072">
    <property type="entry name" value="CalX-like"/>
    <property type="match status" value="1"/>
</dbReference>
<feature type="compositionally biased region" description="Low complexity" evidence="26">
    <location>
        <begin position="1598"/>
        <end position="1619"/>
    </location>
</feature>
<dbReference type="SUPFAM" id="SSF49265">
    <property type="entry name" value="Fibronectin type III"/>
    <property type="match status" value="2"/>
</dbReference>
<feature type="compositionally biased region" description="Polar residues" evidence="26">
    <location>
        <begin position="1582"/>
        <end position="1597"/>
    </location>
</feature>
<dbReference type="Gene3D" id="2.60.40.10">
    <property type="entry name" value="Immunoglobulins"/>
    <property type="match status" value="4"/>
</dbReference>
<dbReference type="Gene3D" id="2.10.25.10">
    <property type="entry name" value="Laminin"/>
    <property type="match status" value="3"/>
</dbReference>
<gene>
    <name evidence="29" type="ORF">QTO34_008760</name>
</gene>
<dbReference type="InterPro" id="IPR003961">
    <property type="entry name" value="FN3_dom"/>
</dbReference>
<feature type="domain" description="Fibronectin type-III" evidence="28">
    <location>
        <begin position="1346"/>
        <end position="1443"/>
    </location>
</feature>
<evidence type="ECO:0000256" key="22">
    <source>
        <dbReference type="ARBA" id="ARBA00023180"/>
    </source>
</evidence>
<evidence type="ECO:0000256" key="23">
    <source>
        <dbReference type="ARBA" id="ARBA00023288"/>
    </source>
</evidence>
<keyword evidence="20" id="KW-1015">Disulfide bond</keyword>
<dbReference type="PANTHER" id="PTHR10082">
    <property type="entry name" value="INTEGRIN BETA SUBUNIT"/>
    <property type="match status" value="1"/>
</dbReference>
<evidence type="ECO:0000256" key="11">
    <source>
        <dbReference type="ARBA" id="ARBA00022737"/>
    </source>
</evidence>
<dbReference type="GO" id="GO:0009986">
    <property type="term" value="C:cell surface"/>
    <property type="evidence" value="ECO:0007669"/>
    <property type="project" value="TreeGrafter"/>
</dbReference>
<dbReference type="GO" id="GO:0016477">
    <property type="term" value="P:cell migration"/>
    <property type="evidence" value="ECO:0007669"/>
    <property type="project" value="TreeGrafter"/>
</dbReference>
<feature type="region of interest" description="Disordered" evidence="26">
    <location>
        <begin position="1681"/>
        <end position="1724"/>
    </location>
</feature>
<dbReference type="FunFam" id="4.10.1240.30:FF:000003">
    <property type="entry name" value="Integrin beta"/>
    <property type="match status" value="1"/>
</dbReference>
<dbReference type="InterPro" id="IPR057243">
    <property type="entry name" value="Integrin_I-EGF_CS"/>
</dbReference>
<dbReference type="FunFam" id="2.60.40.10:FF:000146">
    <property type="entry name" value="Integrin beta"/>
    <property type="match status" value="2"/>
</dbReference>
<feature type="compositionally biased region" description="Polar residues" evidence="26">
    <location>
        <begin position="1683"/>
        <end position="1692"/>
    </location>
</feature>
<evidence type="ECO:0000313" key="29">
    <source>
        <dbReference type="EMBL" id="KAK1330822.1"/>
    </source>
</evidence>
<feature type="compositionally biased region" description="Basic and acidic residues" evidence="26">
    <location>
        <begin position="1621"/>
        <end position="1633"/>
    </location>
</feature>
<keyword evidence="6" id="KW-0245">EGF-like domain</keyword>
<evidence type="ECO:0000256" key="18">
    <source>
        <dbReference type="ARBA" id="ARBA00023136"/>
    </source>
</evidence>
<feature type="region of interest" description="Disordered" evidence="26">
    <location>
        <begin position="1580"/>
        <end position="1642"/>
    </location>
</feature>
<keyword evidence="17 25" id="KW-0401">Integrin</keyword>
<dbReference type="SUPFAM" id="SSF57196">
    <property type="entry name" value="EGF/Laminin"/>
    <property type="match status" value="2"/>
</dbReference>
<evidence type="ECO:0000256" key="27">
    <source>
        <dbReference type="SAM" id="Phobius"/>
    </source>
</evidence>
<keyword evidence="13" id="KW-0460">Magnesium</keyword>
<dbReference type="InterPro" id="IPR036465">
    <property type="entry name" value="vWFA_dom_sf"/>
</dbReference>
<feature type="region of interest" description="Disordered" evidence="26">
    <location>
        <begin position="1315"/>
        <end position="1339"/>
    </location>
</feature>
<evidence type="ECO:0000256" key="19">
    <source>
        <dbReference type="ARBA" id="ARBA00023139"/>
    </source>
</evidence>
<keyword evidence="18 27" id="KW-0472">Membrane</keyword>
<feature type="domain" description="Fibronectin type-III" evidence="28">
    <location>
        <begin position="1812"/>
        <end position="1907"/>
    </location>
</feature>
<dbReference type="CDD" id="cd00063">
    <property type="entry name" value="FN3"/>
    <property type="match status" value="4"/>
</dbReference>
<dbReference type="InterPro" id="IPR015812">
    <property type="entry name" value="Integrin_bsu"/>
</dbReference>
<evidence type="ECO:0000256" key="2">
    <source>
        <dbReference type="ARBA" id="ARBA00004246"/>
    </source>
</evidence>
<dbReference type="GO" id="GO:0030056">
    <property type="term" value="C:hemidesmosome"/>
    <property type="evidence" value="ECO:0007669"/>
    <property type="project" value="UniProtKB-SubCell"/>
</dbReference>
<feature type="compositionally biased region" description="Gly residues" evidence="26">
    <location>
        <begin position="1703"/>
        <end position="1714"/>
    </location>
</feature>
<evidence type="ECO:0000256" key="25">
    <source>
        <dbReference type="RuleBase" id="RU000633"/>
    </source>
</evidence>
<keyword evidence="21" id="KW-0675">Receptor</keyword>
<dbReference type="SUPFAM" id="SSF103575">
    <property type="entry name" value="Plexin repeat"/>
    <property type="match status" value="1"/>
</dbReference>
<keyword evidence="12" id="KW-0106">Calcium</keyword>
<dbReference type="GO" id="GO:0033627">
    <property type="term" value="P:cell adhesion mediated by integrin"/>
    <property type="evidence" value="ECO:0007669"/>
    <property type="project" value="TreeGrafter"/>
</dbReference>
<dbReference type="Pfam" id="PF07965">
    <property type="entry name" value="Integrin_B_tail"/>
    <property type="match status" value="1"/>
</dbReference>
<evidence type="ECO:0000256" key="15">
    <source>
        <dbReference type="ARBA" id="ARBA00022949"/>
    </source>
</evidence>
<comment type="subcellular location">
    <subcellularLocation>
        <location evidence="2">Cell junction</location>
        <location evidence="2">Focal adhesion</location>
    </subcellularLocation>
    <subcellularLocation>
        <location evidence="24">Cell junction</location>
        <location evidence="24">Hemidesmosome</location>
    </subcellularLocation>
    <subcellularLocation>
        <location evidence="1">Cell membrane</location>
        <topology evidence="1">Lipid-anchor</topology>
    </subcellularLocation>
    <subcellularLocation>
        <location evidence="3 25">Cell membrane</location>
        <topology evidence="3 25">Single-pass type I membrane protein</topology>
    </subcellularLocation>
</comment>
<evidence type="ECO:0000256" key="10">
    <source>
        <dbReference type="ARBA" id="ARBA00022729"/>
    </source>
</evidence>
<dbReference type="PANTHER" id="PTHR10082:SF42">
    <property type="entry name" value="INTEGRIN BETA-4"/>
    <property type="match status" value="1"/>
</dbReference>
<dbReference type="GO" id="GO:0008305">
    <property type="term" value="C:integrin complex"/>
    <property type="evidence" value="ECO:0007669"/>
    <property type="project" value="TreeGrafter"/>
</dbReference>
<comment type="caution">
    <text evidence="29">The sequence shown here is derived from an EMBL/GenBank/DDBJ whole genome shotgun (WGS) entry which is preliminary data.</text>
</comment>
<dbReference type="GO" id="GO:0098609">
    <property type="term" value="P:cell-cell adhesion"/>
    <property type="evidence" value="ECO:0007669"/>
    <property type="project" value="TreeGrafter"/>
</dbReference>
<evidence type="ECO:0000259" key="28">
    <source>
        <dbReference type="PROSITE" id="PS50853"/>
    </source>
</evidence>
<evidence type="ECO:0000256" key="5">
    <source>
        <dbReference type="ARBA" id="ARBA00022475"/>
    </source>
</evidence>
<evidence type="ECO:0000256" key="16">
    <source>
        <dbReference type="ARBA" id="ARBA00022989"/>
    </source>
</evidence>
<dbReference type="FunFam" id="2.10.25.10:FF:000287">
    <property type="entry name" value="Integrin beta"/>
    <property type="match status" value="1"/>
</dbReference>
<dbReference type="EMBL" id="JAULJE010000020">
    <property type="protein sequence ID" value="KAK1330822.1"/>
    <property type="molecule type" value="Genomic_DNA"/>
</dbReference>
<dbReference type="Gene3D" id="3.40.50.410">
    <property type="entry name" value="von Willebrand factor, type A domain"/>
    <property type="match status" value="1"/>
</dbReference>
<keyword evidence="11" id="KW-0677">Repeat</keyword>
<feature type="compositionally biased region" description="Low complexity" evidence="26">
    <location>
        <begin position="1715"/>
        <end position="1724"/>
    </location>
</feature>
<dbReference type="Gene3D" id="2.60.40.2030">
    <property type="match status" value="1"/>
</dbReference>
<feature type="compositionally biased region" description="Basic and acidic residues" evidence="26">
    <location>
        <begin position="828"/>
        <end position="840"/>
    </location>
</feature>
<dbReference type="Proteomes" id="UP001177744">
    <property type="component" value="Unassembled WGS sequence"/>
</dbReference>
<dbReference type="InterPro" id="IPR036349">
    <property type="entry name" value="Integrin_bsu_tail_dom_sf"/>
</dbReference>
<reference evidence="29" key="1">
    <citation type="submission" date="2023-06" db="EMBL/GenBank/DDBJ databases">
        <title>Reference genome for the Northern bat (Eptesicus nilssonii), a most northern bat species.</title>
        <authorList>
            <person name="Laine V.N."/>
            <person name="Pulliainen A.T."/>
            <person name="Lilley T.M."/>
        </authorList>
    </citation>
    <scope>NUCLEOTIDE SEQUENCE</scope>
    <source>
        <strain evidence="29">BLF_Eptnil</strain>
        <tissue evidence="29">Kidney</tissue>
    </source>
</reference>
<name>A0AA40HHB9_CNENI</name>
<keyword evidence="9" id="KW-0479">Metal-binding</keyword>
<evidence type="ECO:0000256" key="21">
    <source>
        <dbReference type="ARBA" id="ARBA00023170"/>
    </source>
</evidence>
<keyword evidence="30" id="KW-1185">Reference proteome</keyword>
<dbReference type="PROSITE" id="PS00243">
    <property type="entry name" value="I_EGF_1"/>
    <property type="match status" value="2"/>
</dbReference>
<dbReference type="FunFam" id="3.30.1680.10:FF:000002">
    <property type="entry name" value="Integrin beta"/>
    <property type="match status" value="1"/>
</dbReference>
<proteinExistence type="inferred from homology"/>
<keyword evidence="23" id="KW-0449">Lipoprotein</keyword>
<dbReference type="GO" id="GO:0005925">
    <property type="term" value="C:focal adhesion"/>
    <property type="evidence" value="ECO:0007669"/>
    <property type="project" value="UniProtKB-SubCell"/>
</dbReference>
<evidence type="ECO:0000313" key="30">
    <source>
        <dbReference type="Proteomes" id="UP001177744"/>
    </source>
</evidence>
<evidence type="ECO:0000256" key="26">
    <source>
        <dbReference type="SAM" id="MobiDB-lite"/>
    </source>
</evidence>
<dbReference type="Gene3D" id="4.10.1240.30">
    <property type="match status" value="1"/>
</dbReference>
<dbReference type="InterPro" id="IPR036116">
    <property type="entry name" value="FN3_sf"/>
</dbReference>
<dbReference type="InterPro" id="IPR033760">
    <property type="entry name" value="Integrin_beta_N"/>
</dbReference>
<evidence type="ECO:0000256" key="7">
    <source>
        <dbReference type="ARBA" id="ARBA00022553"/>
    </source>
</evidence>
<feature type="region of interest" description="Disordered" evidence="26">
    <location>
        <begin position="810"/>
        <end position="840"/>
    </location>
</feature>
<accession>A0AA40HHB9</accession>
<dbReference type="SMART" id="SM00060">
    <property type="entry name" value="FN3"/>
    <property type="match status" value="4"/>
</dbReference>
<dbReference type="SMART" id="SM00237">
    <property type="entry name" value="Calx_beta"/>
    <property type="match status" value="1"/>
</dbReference>
<evidence type="ECO:0000256" key="3">
    <source>
        <dbReference type="ARBA" id="ARBA00004251"/>
    </source>
</evidence>
<keyword evidence="15" id="KW-0965">Cell junction</keyword>
<dbReference type="FunFam" id="2.60.40.1510:FF:000006">
    <property type="entry name" value="Integrin beta"/>
    <property type="match status" value="1"/>
</dbReference>
<dbReference type="SMART" id="SM01242">
    <property type="entry name" value="Integrin_B_tail"/>
    <property type="match status" value="1"/>
</dbReference>
<dbReference type="PROSITE" id="PS00022">
    <property type="entry name" value="EGF_1"/>
    <property type="match status" value="1"/>
</dbReference>
<feature type="domain" description="Fibronectin type-III" evidence="28">
    <location>
        <begin position="1925"/>
        <end position="2021"/>
    </location>
</feature>
<dbReference type="PRINTS" id="PR01186">
    <property type="entry name" value="INTEGRINB"/>
</dbReference>
<dbReference type="PROSITE" id="PS50853">
    <property type="entry name" value="FN3"/>
    <property type="match status" value="4"/>
</dbReference>
<feature type="transmembrane region" description="Helical" evidence="27">
    <location>
        <begin position="758"/>
        <end position="778"/>
    </location>
</feature>
<sequence>MGGLACAGDPGRRYELLLSRRRKRMAGPRPSLWTRLLLAALLSVSVPGDMANRCRKAQVKSCTECIRVDKDCAYCTDQEFKDRRCNTQAELLAAGCRLESVVVMESSFEITERGSPSAIWSDPLCRRPPTPVTGDPDRHHPLRRSQVSPQALQVLLRPGEERHFELEVFEPLESPVDLYILMDFSNSMSDDLDNLKQMGEHLARVLSRLTSDYTIGFGKFVDKVSVPQTDMRPEKLKEPWPNSDAPFSFKNVISLTDDVTEFRRKLQQERISGNLDAPEGGFDAILQTAVCTRDIGWRPDSTHLLVFSTESAFHYEADGANVLAGIMNRNDEECHLDATGTYTQYKTQDYPSVPTLVRLLAKHNIIPIFAVTNYSYSYYEKLHRYFPVSSLGVLQEDSSNIVELLQEAFNRIHSNLDIRALDSPRGLRTEVTSKMFQKTETGSFHIRRGEVGTYQVQLRAIEDVDGTHVCQLPEHDRKGNIHLKPSFSDGLRMDVGIICDPCACELQKEVGSPQCSGNGDFMCGHCVCSEGWSGKTCSCSTGSLSDIQPCLREGEDKPCSGRGECQCGRCVCYGEGRYEGQFCEFDNFQCPRTSGFLCNDRGRCSMGRCECEPGWTGLSCDCPLSNATCIDSNGGICNGRGHCECGRCHCSQQSLYTDTICEINYSAVRLGLCEDLRSCVQCQAWGTGEKKGRTCEECGFKVKMVDELKNAEEVVEHCSFRDEEDDCNYSYTVEGDGTPGPNSTVLVHRKKDCPPGSFWWLIPLLIFLLLLLALLLLLCWKYCACCKSLGSAHISGWLSGSTCPGASHLQRAPEPTALPPGADGRIATTDKRQESVEGGTAREAELWEPPGLWDVSACLALLPCCNRGHIVGFKEDHYMLRESLMASDHLDTPMLRSGNFKGIDRVRWKVTNNVQRPGFATHAASTNPTELVPYGLSLRLARLCTENLLKPGTRECDQLRQEVEENLNEVYRQIAGSHKLQQTKFRQQPNAGKKQDHTIVDTVLMAPRSAKQALLKLTEKHVAQRAFHELKVAPGYYTLTADQDARGMVEFQEGVELVDVRVPLFIRPEDDDEKQLLVEALNVPMGTATLGRRLVNITIIKEQANGIVSFEHPEYLISVGEQVARIPVVRRILDNGKSQVSYRTQDNTAQGNRDYVPAEGELLFQPGETWKELQVKLLELQEVDSLLQTRQARRFNVQLSNPKFGARLGQPHSATVIIGDRDELDLTFQNQTQTAFPVSHSVLGAPQNPNAKAAGSRKIHFNWLPPPGKPTGYRVRQRALREVDGEAGNHWGGASQGQRAMRVSEGMCPGSFQTFSSFLERGPSAPESRPPPPPQPCCVNPQVTPPLGALGSHCAKGTVGQVNGIQAAWRSRFPTDQPLPREQVRYWIQGDSESEAHVLESKVPSVELTNLYPYCDYEMKVCAFGTQGEGPYSSLVSCRTHQEVPSEPGRLAFNVVSSTVTQLSWAEPAETNGEITAYEVCYGLVNEDNRPIGPMKKVLVDTPKKRMLLIENLRESQPYRYTVKARNGAGWGPEREAIINLATQPKRPMSIPIIPDIPIVDAQGGEDYDSYLMYSDEVLRSPSGSQRPSVSDDTGCTGSSAGEGPSLSPGSLSLPCTPSHPHLDPKEPEDRSAARTLPRRRRCQRALRCSQGGGWKFEALLGEELDLRRVTWRLPPEVIPRLSASSGRSSDATELPRGPPDDGAGGAVGEGGSWAHGAAPGAPGEHLVNGRMDFAFPGSANSLHRMATTNASYGTHLSPHLPHRVLSTSSTLTRDYHSLTRTEHSGTLPRDYSTLTSLSSQSSRLAAGLPNTPTRLVFSALGPTSLKVSWQEPQCERALQGYSVEYQLLNGGELHRLNIPNPGQTSVVVEDLLPNHSYVFRVRAQSQEGWGPEREGVITIESQVHPQSPLLPLPGSAFTLSTPSAPGPLVFTALSPDSLQLSWERPRRPDGDILGYMVTCEMAHGGEPAITFQVDGDSAESRLTVPGLRENVPYKFKVQARTTQGFGPEREGIITIESQDGGPFPQLGGLSALYQHPLPGEYSSITTTHTSTGEPFLLDGLALGPRGLEAGGSLTRHVTQEFVSQTLTTSGTLSSQVDQQFFQT</sequence>
<dbReference type="SUPFAM" id="SSF69687">
    <property type="entry name" value="Integrin beta tail domain"/>
    <property type="match status" value="1"/>
</dbReference>
<evidence type="ECO:0000256" key="12">
    <source>
        <dbReference type="ARBA" id="ARBA00022837"/>
    </source>
</evidence>
<dbReference type="GO" id="GO:0005178">
    <property type="term" value="F:integrin binding"/>
    <property type="evidence" value="ECO:0007669"/>
    <property type="project" value="TreeGrafter"/>
</dbReference>
<dbReference type="InterPro" id="IPR040622">
    <property type="entry name" value="EGF_integrin_1"/>
</dbReference>
<dbReference type="SUPFAM" id="SSF53300">
    <property type="entry name" value="vWA-like"/>
    <property type="match status" value="1"/>
</dbReference>
<keyword evidence="8 25" id="KW-0812">Transmembrane</keyword>
<evidence type="ECO:0000256" key="17">
    <source>
        <dbReference type="ARBA" id="ARBA00023037"/>
    </source>
</evidence>
<dbReference type="FunFam" id="2.10.25.10:FF:000215">
    <property type="entry name" value="Integrin beta"/>
    <property type="match status" value="1"/>
</dbReference>
<evidence type="ECO:0000256" key="6">
    <source>
        <dbReference type="ARBA" id="ARBA00022536"/>
    </source>
</evidence>
<dbReference type="InterPro" id="IPR012896">
    <property type="entry name" value="Integrin_bsu_tail"/>
</dbReference>
<dbReference type="FunFam" id="2.60.40.10:FF:000424">
    <property type="entry name" value="Integrin beta"/>
    <property type="match status" value="1"/>
</dbReference>
<organism evidence="29 30">
    <name type="scientific">Cnephaeus nilssonii</name>
    <name type="common">Northern bat</name>
    <name type="synonym">Eptesicus nilssonii</name>
    <dbReference type="NCBI Taxonomy" id="3371016"/>
    <lineage>
        <taxon>Eukaryota</taxon>
        <taxon>Metazoa</taxon>
        <taxon>Chordata</taxon>
        <taxon>Craniata</taxon>
        <taxon>Vertebrata</taxon>
        <taxon>Euteleostomi</taxon>
        <taxon>Mammalia</taxon>
        <taxon>Eutheria</taxon>
        <taxon>Laurasiatheria</taxon>
        <taxon>Chiroptera</taxon>
        <taxon>Yangochiroptera</taxon>
        <taxon>Vespertilionidae</taxon>
        <taxon>Cnephaeus</taxon>
    </lineage>
</organism>
<dbReference type="Pfam" id="PF23106">
    <property type="entry name" value="EGF_Teneurin"/>
    <property type="match status" value="1"/>
</dbReference>
<dbReference type="InterPro" id="IPR000742">
    <property type="entry name" value="EGF"/>
</dbReference>
<dbReference type="GO" id="GO:0007229">
    <property type="term" value="P:integrin-mediated signaling pathway"/>
    <property type="evidence" value="ECO:0007669"/>
    <property type="project" value="UniProtKB-KW"/>
</dbReference>
<keyword evidence="7" id="KW-0597">Phosphoprotein</keyword>
<dbReference type="Pfam" id="PF17205">
    <property type="entry name" value="PSI_integrin"/>
    <property type="match status" value="1"/>
</dbReference>
<dbReference type="Pfam" id="PF00041">
    <property type="entry name" value="fn3"/>
    <property type="match status" value="3"/>
</dbReference>
<evidence type="ECO:0000256" key="8">
    <source>
        <dbReference type="ARBA" id="ARBA00022692"/>
    </source>
</evidence>
<dbReference type="PROSITE" id="PS52047">
    <property type="entry name" value="I_EGF_2"/>
    <property type="match status" value="2"/>
</dbReference>
<evidence type="ECO:0000256" key="1">
    <source>
        <dbReference type="ARBA" id="ARBA00004193"/>
    </source>
</evidence>
<keyword evidence="22" id="KW-0325">Glycoprotein</keyword>
<feature type="region of interest" description="Disordered" evidence="26">
    <location>
        <begin position="121"/>
        <end position="145"/>
    </location>
</feature>
<dbReference type="SMART" id="SM00187">
    <property type="entry name" value="INB"/>
    <property type="match status" value="1"/>
</dbReference>
<dbReference type="FunFam" id="3.40.50.410:FF:000036">
    <property type="entry name" value="Integrin beta"/>
    <property type="match status" value="1"/>
</dbReference>
<protein>
    <recommendedName>
        <fullName evidence="25">Integrin beta</fullName>
    </recommendedName>
</protein>
<dbReference type="FunFam" id="2.10.25.10:FF:000212">
    <property type="entry name" value="Integrin beta"/>
    <property type="match status" value="1"/>
</dbReference>
<keyword evidence="14 25" id="KW-0130">Cell adhesion</keyword>
<evidence type="ECO:0000256" key="14">
    <source>
        <dbReference type="ARBA" id="ARBA00022889"/>
    </source>
</evidence>
<evidence type="ECO:0000256" key="24">
    <source>
        <dbReference type="ARBA" id="ARBA00060371"/>
    </source>
</evidence>
<dbReference type="Gene3D" id="2.60.40.1510">
    <property type="entry name" value="ntegrin, alpha v. Chain A, domain 3"/>
    <property type="match status" value="1"/>
</dbReference>
<keyword evidence="19" id="KW-0564">Palmitate</keyword>
<dbReference type="GO" id="GO:0007160">
    <property type="term" value="P:cell-matrix adhesion"/>
    <property type="evidence" value="ECO:0007669"/>
    <property type="project" value="TreeGrafter"/>
</dbReference>
<evidence type="ECO:0000256" key="9">
    <source>
        <dbReference type="ARBA" id="ARBA00022723"/>
    </source>
</evidence>
<dbReference type="InterPro" id="IPR013783">
    <property type="entry name" value="Ig-like_fold"/>
</dbReference>
<dbReference type="Pfam" id="PF00362">
    <property type="entry name" value="Integrin_beta"/>
    <property type="match status" value="1"/>
</dbReference>
<dbReference type="InterPro" id="IPR003644">
    <property type="entry name" value="Calx_beta"/>
</dbReference>
<dbReference type="Pfam" id="PF03160">
    <property type="entry name" value="Calx-beta"/>
    <property type="match status" value="1"/>
</dbReference>
<comment type="similarity">
    <text evidence="4 25">Belongs to the integrin beta chain family.</text>
</comment>
<dbReference type="InterPro" id="IPR038081">
    <property type="entry name" value="CalX-like_sf"/>
</dbReference>
<evidence type="ECO:0000256" key="20">
    <source>
        <dbReference type="ARBA" id="ARBA00023157"/>
    </source>
</evidence>
<feature type="domain" description="Fibronectin type-III" evidence="28">
    <location>
        <begin position="1447"/>
        <end position="1546"/>
    </location>
</feature>
<evidence type="ECO:0000256" key="13">
    <source>
        <dbReference type="ARBA" id="ARBA00022842"/>
    </source>
</evidence>
<dbReference type="Gene3D" id="3.30.1680.10">
    <property type="entry name" value="ligand-binding face of the semaphorins, domain 2"/>
    <property type="match status" value="1"/>
</dbReference>
<keyword evidence="5" id="KW-1003">Cell membrane</keyword>
<dbReference type="GO" id="GO:0046872">
    <property type="term" value="F:metal ion binding"/>
    <property type="evidence" value="ECO:0007669"/>
    <property type="project" value="UniProtKB-KW"/>
</dbReference>
<keyword evidence="10" id="KW-0732">Signal</keyword>